<evidence type="ECO:0000256" key="8">
    <source>
        <dbReference type="ARBA" id="ARBA00023049"/>
    </source>
</evidence>
<feature type="transmembrane region" description="Helical" evidence="11">
    <location>
        <begin position="80"/>
        <end position="101"/>
    </location>
</feature>
<dbReference type="PANTHER" id="PTHR43221:SF2">
    <property type="entry name" value="PROTEASE HTPX HOMOLOG"/>
    <property type="match status" value="1"/>
</dbReference>
<dbReference type="RefSeq" id="WP_072969247.1">
    <property type="nucleotide sequence ID" value="NZ_FQUR01000016.1"/>
</dbReference>
<name>A0A1M4ZGX0_9THEO</name>
<comment type="similarity">
    <text evidence="10">Belongs to the peptidase M48 family.</text>
</comment>
<accession>A0A1M4ZGX0</accession>
<dbReference type="InterPro" id="IPR050083">
    <property type="entry name" value="HtpX_protease"/>
</dbReference>
<dbReference type="GO" id="GO:0006508">
    <property type="term" value="P:proteolysis"/>
    <property type="evidence" value="ECO:0007669"/>
    <property type="project" value="UniProtKB-KW"/>
</dbReference>
<feature type="transmembrane region" description="Helical" evidence="11">
    <location>
        <begin position="287"/>
        <end position="311"/>
    </location>
</feature>
<keyword evidence="6 10" id="KW-0862">Zinc</keyword>
<proteinExistence type="inferred from homology"/>
<feature type="transmembrane region" description="Helical" evidence="11">
    <location>
        <begin position="127"/>
        <end position="144"/>
    </location>
</feature>
<dbReference type="GO" id="GO:0046872">
    <property type="term" value="F:metal ion binding"/>
    <property type="evidence" value="ECO:0007669"/>
    <property type="project" value="UniProtKB-KW"/>
</dbReference>
<dbReference type="Proteomes" id="UP000184127">
    <property type="component" value="Unassembled WGS sequence"/>
</dbReference>
<protein>
    <submittedName>
        <fullName evidence="13">STE24 endopeptidase</fullName>
    </submittedName>
</protein>
<dbReference type="GO" id="GO:0004222">
    <property type="term" value="F:metalloendopeptidase activity"/>
    <property type="evidence" value="ECO:0007669"/>
    <property type="project" value="InterPro"/>
</dbReference>
<evidence type="ECO:0000256" key="2">
    <source>
        <dbReference type="ARBA" id="ARBA00022670"/>
    </source>
</evidence>
<evidence type="ECO:0000256" key="4">
    <source>
        <dbReference type="ARBA" id="ARBA00022723"/>
    </source>
</evidence>
<evidence type="ECO:0000256" key="5">
    <source>
        <dbReference type="ARBA" id="ARBA00022801"/>
    </source>
</evidence>
<organism evidence="13 14">
    <name type="scientific">Thermoanaerobacter uzonensis DSM 18761</name>
    <dbReference type="NCBI Taxonomy" id="1123369"/>
    <lineage>
        <taxon>Bacteria</taxon>
        <taxon>Bacillati</taxon>
        <taxon>Bacillota</taxon>
        <taxon>Clostridia</taxon>
        <taxon>Thermoanaerobacterales</taxon>
        <taxon>Thermoanaerobacteraceae</taxon>
        <taxon>Thermoanaerobacter</taxon>
    </lineage>
</organism>
<dbReference type="Gene3D" id="3.30.2010.10">
    <property type="entry name" value="Metalloproteases ('zincins'), catalytic domain"/>
    <property type="match status" value="1"/>
</dbReference>
<feature type="transmembrane region" description="Helical" evidence="11">
    <location>
        <begin position="5"/>
        <end position="23"/>
    </location>
</feature>
<evidence type="ECO:0000256" key="1">
    <source>
        <dbReference type="ARBA" id="ARBA00022475"/>
    </source>
</evidence>
<dbReference type="PANTHER" id="PTHR43221">
    <property type="entry name" value="PROTEASE HTPX"/>
    <property type="match status" value="1"/>
</dbReference>
<feature type="transmembrane region" description="Helical" evidence="11">
    <location>
        <begin position="260"/>
        <end position="281"/>
    </location>
</feature>
<evidence type="ECO:0000256" key="9">
    <source>
        <dbReference type="ARBA" id="ARBA00023136"/>
    </source>
</evidence>
<evidence type="ECO:0000256" key="10">
    <source>
        <dbReference type="RuleBase" id="RU003983"/>
    </source>
</evidence>
<dbReference type="Pfam" id="PF01435">
    <property type="entry name" value="Peptidase_M48"/>
    <property type="match status" value="1"/>
</dbReference>
<keyword evidence="14" id="KW-1185">Reference proteome</keyword>
<keyword evidence="1" id="KW-1003">Cell membrane</keyword>
<feature type="domain" description="Peptidase M48" evidence="12">
    <location>
        <begin position="182"/>
        <end position="374"/>
    </location>
</feature>
<evidence type="ECO:0000256" key="3">
    <source>
        <dbReference type="ARBA" id="ARBA00022692"/>
    </source>
</evidence>
<feature type="transmembrane region" description="Helical" evidence="11">
    <location>
        <begin position="156"/>
        <end position="178"/>
    </location>
</feature>
<dbReference type="InterPro" id="IPR001915">
    <property type="entry name" value="Peptidase_M48"/>
</dbReference>
<keyword evidence="9 11" id="KW-0472">Membrane</keyword>
<keyword evidence="2 10" id="KW-0645">Protease</keyword>
<keyword evidence="7 11" id="KW-1133">Transmembrane helix</keyword>
<evidence type="ECO:0000259" key="12">
    <source>
        <dbReference type="Pfam" id="PF01435"/>
    </source>
</evidence>
<feature type="transmembrane region" description="Helical" evidence="11">
    <location>
        <begin position="44"/>
        <end position="68"/>
    </location>
</feature>
<keyword evidence="5 10" id="KW-0378">Hydrolase</keyword>
<reference evidence="14" key="1">
    <citation type="submission" date="2016-11" db="EMBL/GenBank/DDBJ databases">
        <authorList>
            <person name="Varghese N."/>
            <person name="Submissions S."/>
        </authorList>
    </citation>
    <scope>NUCLEOTIDE SEQUENCE [LARGE SCALE GENOMIC DNA]</scope>
    <source>
        <strain evidence="14">DSM 18761</strain>
    </source>
</reference>
<keyword evidence="3 11" id="KW-0812">Transmembrane</keyword>
<evidence type="ECO:0000256" key="7">
    <source>
        <dbReference type="ARBA" id="ARBA00022989"/>
    </source>
</evidence>
<comment type="cofactor">
    <cofactor evidence="10">
        <name>Zn(2+)</name>
        <dbReference type="ChEBI" id="CHEBI:29105"/>
    </cofactor>
    <text evidence="10">Binds 1 zinc ion per subunit.</text>
</comment>
<keyword evidence="4" id="KW-0479">Metal-binding</keyword>
<evidence type="ECO:0000256" key="11">
    <source>
        <dbReference type="SAM" id="Phobius"/>
    </source>
</evidence>
<sequence length="386" mass="45165">MIIYILLICAAILLNIITSIWINKRILDMYYNKKMLREYVLYKFNFLHQYLQGVIVIISLFISAFAIAKIMGYIDVHKNRILSLILVWALIALLVILDQIISHNTYKKIRDVQLTYWDEVDSTIRQLLTIFIPASIVIIGRAIIIGEYKENELLQYFVWVGFVILAGMFYPYIVKLLLKAKPLKDHELNRELSKFLAEYSIHKVKIYEWPAMKGREANAFVTGLRGKYIFISDYLIKNLNVDEIKAVLAHEIGHWKKWHLLIRIILILFIYPLMVLLGSIMDYIEKYIHISIPFGILVAFSGLILYMYLILAIIRNQEQSADEYVIRSGIDVTIYISALLKIAELNNTVKRISKLGEKLQSHPPIDKRIEYLKRVSKEIIDKKLRN</sequence>
<gene>
    <name evidence="13" type="ORF">SAMN02745195_02002</name>
</gene>
<evidence type="ECO:0000313" key="13">
    <source>
        <dbReference type="EMBL" id="SHF17052.1"/>
    </source>
</evidence>
<evidence type="ECO:0000256" key="6">
    <source>
        <dbReference type="ARBA" id="ARBA00022833"/>
    </source>
</evidence>
<dbReference type="AlphaFoldDB" id="A0A1M4ZGX0"/>
<keyword evidence="8 10" id="KW-0482">Metalloprotease</keyword>
<evidence type="ECO:0000313" key="14">
    <source>
        <dbReference type="Proteomes" id="UP000184127"/>
    </source>
</evidence>
<dbReference type="EMBL" id="FQUR01000016">
    <property type="protein sequence ID" value="SHF17052.1"/>
    <property type="molecule type" value="Genomic_DNA"/>
</dbReference>